<protein>
    <recommendedName>
        <fullName evidence="3">PilZ domain-containing protein</fullName>
    </recommendedName>
</protein>
<evidence type="ECO:0000313" key="1">
    <source>
        <dbReference type="EMBL" id="OBQ50201.1"/>
    </source>
</evidence>
<name>A0A1B7XBT2_9BACT</name>
<dbReference type="Proteomes" id="UP000091979">
    <property type="component" value="Unassembled WGS sequence"/>
</dbReference>
<dbReference type="PATRIC" id="fig|1560234.3.peg.965"/>
<sequence length="207" mass="22947">MMIPKVCPNCGGKKGLLYADAIYFFVVCGRCGMSGARALSQRGAVSLWNERGSTAFTYEAVQENAQLVRIMKCDAQRTSKRYPTNLPVVLTLFRPTGKKVTGVMRNVSPHGAFLQFKGGIANAMLRSMEDLLGERMFLYFKRPVVKSADDNGETKQTQETPPIQQLEFIPKHFVQSSEVVGVGGNFKSPDAEQLSSIQTLLDFARNR</sequence>
<evidence type="ECO:0008006" key="3">
    <source>
        <dbReference type="Google" id="ProtNLM"/>
    </source>
</evidence>
<evidence type="ECO:0000313" key="2">
    <source>
        <dbReference type="Proteomes" id="UP000091979"/>
    </source>
</evidence>
<proteinExistence type="predicted"/>
<dbReference type="OrthoDB" id="5464777at2"/>
<keyword evidence="2" id="KW-1185">Reference proteome</keyword>
<dbReference type="AlphaFoldDB" id="A0A1B7XBT2"/>
<gene>
    <name evidence="1" type="ORF">SP90_10570</name>
</gene>
<comment type="caution">
    <text evidence="1">The sequence shown here is derived from an EMBL/GenBank/DDBJ whole genome shotgun (WGS) entry which is preliminary data.</text>
</comment>
<reference evidence="1 2" key="1">
    <citation type="submission" date="2015-01" db="EMBL/GenBank/DDBJ databases">
        <title>Desulfovibrio sp. JC271 draft genome sequence.</title>
        <authorList>
            <person name="Shivani Y."/>
            <person name="Subhash Y."/>
            <person name="Sasikala C."/>
            <person name="Ramana C.V."/>
        </authorList>
    </citation>
    <scope>NUCLEOTIDE SEQUENCE [LARGE SCALE GENOMIC DNA]</scope>
    <source>
        <strain evidence="1 2">JC271</strain>
    </source>
</reference>
<organism evidence="1 2">
    <name type="scientific">Halodesulfovibrio spirochaetisodalis</name>
    <dbReference type="NCBI Taxonomy" id="1560234"/>
    <lineage>
        <taxon>Bacteria</taxon>
        <taxon>Pseudomonadati</taxon>
        <taxon>Thermodesulfobacteriota</taxon>
        <taxon>Desulfovibrionia</taxon>
        <taxon>Desulfovibrionales</taxon>
        <taxon>Desulfovibrionaceae</taxon>
        <taxon>Halodesulfovibrio</taxon>
    </lineage>
</organism>
<dbReference type="RefSeq" id="WP_066855629.1">
    <property type="nucleotide sequence ID" value="NZ_JXMS01000017.1"/>
</dbReference>
<accession>A0A1B7XBT2</accession>
<dbReference type="EMBL" id="JXMS01000017">
    <property type="protein sequence ID" value="OBQ50201.1"/>
    <property type="molecule type" value="Genomic_DNA"/>
</dbReference>